<dbReference type="Gene3D" id="3.80.30.20">
    <property type="entry name" value="tm_1862 like domain"/>
    <property type="match status" value="1"/>
</dbReference>
<sequence length="532" mass="60619">MKALLLYPLFPKTFWSFDRFMEMASLKAFIPPLGIITVASMLPQDWEIRFYDRNVGYETEADWEWCDLVILSAMAVQKADFHELIRKAVRLGKKVAVGGPYPTAFPEQTLASGAHYLVLDEGEITIAPFLQALADGQESGVFRADEKPDVTLSPMPRFDLLKRDDYLMMAIQFSRGCPFNCEFCDIITLYGRKPRTKGIDQTLAELQALYDLGWRGTIFIVDDNFIGNQRNVKLLLKALIPWMQEHNYPFTFFTEASVNLAEDPELLDLMSRSGFYGVFLGIETPDQDSLKVTRKQQNTRNPLTEACRKINDAGLMIYAGFIIGFDGERSGAGQRIQDFVEETALPQPMLGVLQAPPHTALWNRLEQEGRLLDDRGCIEYGDQNTLMNFVPTRPLAEIAHEYVEALWTMYEPAAYLARCLRHCQNIKTNHYFQQQISFPLWKGAKLVARLVWQQGIRMGEIRGQFWRQLWTMATTKPRLLGLYLGLCAAGGHFWEYRELARERIGGQLGYDPLLPPPEDAVVEAQSALVASR</sequence>
<dbReference type="InterPro" id="IPR006158">
    <property type="entry name" value="Cobalamin-bd"/>
</dbReference>
<dbReference type="SFLD" id="SFLDG01082">
    <property type="entry name" value="B12-binding_domain_containing"/>
    <property type="match status" value="1"/>
</dbReference>
<reference evidence="7 8" key="1">
    <citation type="submission" date="2016-11" db="EMBL/GenBank/DDBJ databases">
        <title>Draft Genome Sequences of Nine Cyanobacterial Strains from Diverse Habitats.</title>
        <authorList>
            <person name="Zhu T."/>
            <person name="Hou S."/>
            <person name="Lu X."/>
            <person name="Hess W.R."/>
        </authorList>
    </citation>
    <scope>NUCLEOTIDE SEQUENCE [LARGE SCALE GENOMIC DNA]</scope>
    <source>
        <strain evidence="7 8">NIES-30</strain>
    </source>
</reference>
<dbReference type="InterPro" id="IPR025274">
    <property type="entry name" value="DUF4070"/>
</dbReference>
<dbReference type="InterPro" id="IPR007197">
    <property type="entry name" value="rSAM"/>
</dbReference>
<dbReference type="SFLD" id="SFLDF00303">
    <property type="entry name" value="hopanoid_C2-methyltransferase"/>
    <property type="match status" value="1"/>
</dbReference>
<dbReference type="InterPro" id="IPR006638">
    <property type="entry name" value="Elp3/MiaA/NifB-like_rSAM"/>
</dbReference>
<comment type="cofactor">
    <cofactor evidence="1">
        <name>[4Fe-4S] cluster</name>
        <dbReference type="ChEBI" id="CHEBI:49883"/>
    </cofactor>
</comment>
<dbReference type="GO" id="GO:0031419">
    <property type="term" value="F:cobalamin binding"/>
    <property type="evidence" value="ECO:0007669"/>
    <property type="project" value="InterPro"/>
</dbReference>
<protein>
    <submittedName>
        <fullName evidence="7">B12-binding domain-containing radical SAM protein</fullName>
    </submittedName>
</protein>
<dbReference type="PANTHER" id="PTHR43409:SF3">
    <property type="entry name" value="HYPOTHETICAL METHYLTRANSFERASE"/>
    <property type="match status" value="1"/>
</dbReference>
<dbReference type="SFLD" id="SFLDG01123">
    <property type="entry name" value="methyltransferase_(Class_B)"/>
    <property type="match status" value="1"/>
</dbReference>
<evidence type="ECO:0000256" key="4">
    <source>
        <dbReference type="ARBA" id="ARBA00023004"/>
    </source>
</evidence>
<dbReference type="GO" id="GO:0051539">
    <property type="term" value="F:4 iron, 4 sulfur cluster binding"/>
    <property type="evidence" value="ECO:0007669"/>
    <property type="project" value="UniProtKB-KW"/>
</dbReference>
<dbReference type="Pfam" id="PF13282">
    <property type="entry name" value="DUF4070"/>
    <property type="match status" value="1"/>
</dbReference>
<proteinExistence type="predicted"/>
<keyword evidence="8" id="KW-1185">Reference proteome</keyword>
<dbReference type="SMART" id="SM00729">
    <property type="entry name" value="Elp3"/>
    <property type="match status" value="1"/>
</dbReference>
<comment type="caution">
    <text evidence="7">The sequence shown here is derived from an EMBL/GenBank/DDBJ whole genome shotgun (WGS) entry which is preliminary data.</text>
</comment>
<dbReference type="CDD" id="cd01335">
    <property type="entry name" value="Radical_SAM"/>
    <property type="match status" value="1"/>
</dbReference>
<organism evidence="7 8">
    <name type="scientific">Phormidium tenue NIES-30</name>
    <dbReference type="NCBI Taxonomy" id="549789"/>
    <lineage>
        <taxon>Bacteria</taxon>
        <taxon>Bacillati</taxon>
        <taxon>Cyanobacteriota</taxon>
        <taxon>Cyanophyceae</taxon>
        <taxon>Oscillatoriophycideae</taxon>
        <taxon>Oscillatoriales</taxon>
        <taxon>Oscillatoriaceae</taxon>
        <taxon>Phormidium</taxon>
    </lineage>
</organism>
<dbReference type="EMBL" id="MRCG01000030">
    <property type="protein sequence ID" value="OKH43690.1"/>
    <property type="molecule type" value="Genomic_DNA"/>
</dbReference>
<dbReference type="Proteomes" id="UP000185557">
    <property type="component" value="Unassembled WGS sequence"/>
</dbReference>
<keyword evidence="3" id="KW-0479">Metal-binding</keyword>
<evidence type="ECO:0000313" key="8">
    <source>
        <dbReference type="Proteomes" id="UP000185557"/>
    </source>
</evidence>
<evidence type="ECO:0000259" key="6">
    <source>
        <dbReference type="PROSITE" id="PS51918"/>
    </source>
</evidence>
<dbReference type="Pfam" id="PF04055">
    <property type="entry name" value="Radical_SAM"/>
    <property type="match status" value="1"/>
</dbReference>
<dbReference type="InterPro" id="IPR034466">
    <property type="entry name" value="Methyltransferase_Class_B"/>
</dbReference>
<dbReference type="SUPFAM" id="SSF102114">
    <property type="entry name" value="Radical SAM enzymes"/>
    <property type="match status" value="1"/>
</dbReference>
<dbReference type="OrthoDB" id="9801424at2"/>
<gene>
    <name evidence="7" type="ORF">NIES30_24360</name>
</gene>
<dbReference type="InterPro" id="IPR034530">
    <property type="entry name" value="HpnP-like"/>
</dbReference>
<accession>A0A1U7IYH9</accession>
<evidence type="ECO:0000256" key="3">
    <source>
        <dbReference type="ARBA" id="ARBA00022723"/>
    </source>
</evidence>
<evidence type="ECO:0000256" key="1">
    <source>
        <dbReference type="ARBA" id="ARBA00001966"/>
    </source>
</evidence>
<dbReference type="GO" id="GO:0005829">
    <property type="term" value="C:cytosol"/>
    <property type="evidence" value="ECO:0007669"/>
    <property type="project" value="TreeGrafter"/>
</dbReference>
<keyword evidence="4" id="KW-0408">Iron</keyword>
<dbReference type="InterPro" id="IPR023404">
    <property type="entry name" value="rSAM_horseshoe"/>
</dbReference>
<dbReference type="PANTHER" id="PTHR43409">
    <property type="entry name" value="ANAEROBIC MAGNESIUM-PROTOPORPHYRIN IX MONOMETHYL ESTER CYCLASE-RELATED"/>
    <property type="match status" value="1"/>
</dbReference>
<evidence type="ECO:0000256" key="5">
    <source>
        <dbReference type="ARBA" id="ARBA00023014"/>
    </source>
</evidence>
<dbReference type="InterPro" id="IPR058240">
    <property type="entry name" value="rSAM_sf"/>
</dbReference>
<evidence type="ECO:0000313" key="7">
    <source>
        <dbReference type="EMBL" id="OKH43690.1"/>
    </source>
</evidence>
<dbReference type="GO" id="GO:0046872">
    <property type="term" value="F:metal ion binding"/>
    <property type="evidence" value="ECO:0007669"/>
    <property type="project" value="UniProtKB-KW"/>
</dbReference>
<dbReference type="GO" id="GO:0003824">
    <property type="term" value="F:catalytic activity"/>
    <property type="evidence" value="ECO:0007669"/>
    <property type="project" value="InterPro"/>
</dbReference>
<dbReference type="STRING" id="549789.NIES30_24360"/>
<keyword evidence="2" id="KW-0949">S-adenosyl-L-methionine</keyword>
<dbReference type="PROSITE" id="PS51918">
    <property type="entry name" value="RADICAL_SAM"/>
    <property type="match status" value="1"/>
</dbReference>
<dbReference type="Pfam" id="PF02310">
    <property type="entry name" value="B12-binding"/>
    <property type="match status" value="1"/>
</dbReference>
<name>A0A1U7IYH9_9CYAN</name>
<feature type="domain" description="Radical SAM core" evidence="6">
    <location>
        <begin position="163"/>
        <end position="393"/>
    </location>
</feature>
<dbReference type="InterPro" id="IPR051198">
    <property type="entry name" value="BchE-like"/>
</dbReference>
<dbReference type="AlphaFoldDB" id="A0A1U7IYH9"/>
<dbReference type="Gene3D" id="3.40.50.280">
    <property type="entry name" value="Cobalamin-binding domain"/>
    <property type="match status" value="1"/>
</dbReference>
<evidence type="ECO:0000256" key="2">
    <source>
        <dbReference type="ARBA" id="ARBA00022691"/>
    </source>
</evidence>
<dbReference type="SFLD" id="SFLDS00029">
    <property type="entry name" value="Radical_SAM"/>
    <property type="match status" value="1"/>
</dbReference>
<keyword evidence="5" id="KW-0411">Iron-sulfur</keyword>